<dbReference type="PANTHER" id="PTHR30570">
    <property type="entry name" value="PERIPLASMIC PHOSPHATE BINDING COMPONENT OF PHOSPHATE ABC TRANSPORTER"/>
    <property type="match status" value="1"/>
</dbReference>
<proteinExistence type="inferred from homology"/>
<dbReference type="Pfam" id="PF12849">
    <property type="entry name" value="PBP_like_2"/>
    <property type="match status" value="1"/>
</dbReference>
<keyword evidence="8" id="KW-0449">Lipoprotein</keyword>
<comment type="similarity">
    <text evidence="3">Belongs to the PstS family.</text>
</comment>
<dbReference type="EMBL" id="JAGSCS010000001">
    <property type="protein sequence ID" value="MBR0574910.1"/>
    <property type="molecule type" value="Genomic_DNA"/>
</dbReference>
<evidence type="ECO:0000256" key="1">
    <source>
        <dbReference type="ARBA" id="ARBA00002841"/>
    </source>
</evidence>
<gene>
    <name evidence="10" type="ORF">KCG48_01010</name>
</gene>
<dbReference type="RefSeq" id="WP_211799423.1">
    <property type="nucleotide sequence ID" value="NZ_JAGSCS010000001.1"/>
</dbReference>
<keyword evidence="5" id="KW-0592">Phosphate transport</keyword>
<dbReference type="GO" id="GO:0006817">
    <property type="term" value="P:phosphate ion transport"/>
    <property type="evidence" value="ECO:0007669"/>
    <property type="project" value="UniProtKB-KW"/>
</dbReference>
<sequence>MWKKGILLVVMFLLLLTGCRTPVEPVAPPSFTLETYPKVDGSTVTIPMSEALVSKLLKLPLEEARLYVLHNKTHEAYLNLMAKKADVIFVTSPSAEELDLAKKAGVELEVIPVVSEGFVFLVGADNPVNSLTKKQIVEIYSGKITNWKEVGGKDEPILAYQRPVNSGSQTGFLDLVMKDVTPMEAPTTQVVAGMGELIDAVAAFEDQPGGIGYSYFYYTTSMWKNEKVKLISIEGVAPSKESIASSKYPYRTAYYAVVRKDEPKESNARKLVAYILSKEGQNLMEEAGYVKVK</sequence>
<protein>
    <submittedName>
        <fullName evidence="10">Substrate-binding domain-containing protein</fullName>
    </submittedName>
</protein>
<comment type="subunit">
    <text evidence="4">The complex is composed of two ATP-binding proteins (PstB), two transmembrane proteins (PstC and PstA) and a solute-binding protein (PstS).</text>
</comment>
<evidence type="ECO:0000259" key="9">
    <source>
        <dbReference type="Pfam" id="PF12849"/>
    </source>
</evidence>
<feature type="domain" description="PBP" evidence="9">
    <location>
        <begin position="68"/>
        <end position="279"/>
    </location>
</feature>
<evidence type="ECO:0000256" key="2">
    <source>
        <dbReference type="ARBA" id="ARBA00004193"/>
    </source>
</evidence>
<evidence type="ECO:0000256" key="6">
    <source>
        <dbReference type="ARBA" id="ARBA00022729"/>
    </source>
</evidence>
<dbReference type="GO" id="GO:0005886">
    <property type="term" value="C:plasma membrane"/>
    <property type="evidence" value="ECO:0007669"/>
    <property type="project" value="UniProtKB-SubCell"/>
</dbReference>
<dbReference type="AlphaFoldDB" id="A0A941CLM1"/>
<dbReference type="PANTHER" id="PTHR30570:SF1">
    <property type="entry name" value="PHOSPHATE-BINDING PROTEIN PSTS"/>
    <property type="match status" value="1"/>
</dbReference>
<dbReference type="Proteomes" id="UP000675379">
    <property type="component" value="Unassembled WGS sequence"/>
</dbReference>
<name>A0A941CLM1_9CLOT</name>
<evidence type="ECO:0000256" key="5">
    <source>
        <dbReference type="ARBA" id="ARBA00022592"/>
    </source>
</evidence>
<evidence type="ECO:0000256" key="3">
    <source>
        <dbReference type="ARBA" id="ARBA00008725"/>
    </source>
</evidence>
<dbReference type="Gene3D" id="3.40.190.10">
    <property type="entry name" value="Periplasmic binding protein-like II"/>
    <property type="match status" value="2"/>
</dbReference>
<evidence type="ECO:0000313" key="11">
    <source>
        <dbReference type="Proteomes" id="UP000675379"/>
    </source>
</evidence>
<comment type="subcellular location">
    <subcellularLocation>
        <location evidence="2">Cell membrane</location>
        <topology evidence="2">Lipid-anchor</topology>
    </subcellularLocation>
</comment>
<comment type="function">
    <text evidence="1">Part of the ABC transporter complex PstSACB involved in phosphate import.</text>
</comment>
<dbReference type="InterPro" id="IPR024370">
    <property type="entry name" value="PBP_domain"/>
</dbReference>
<keyword evidence="7" id="KW-0564">Palmitate</keyword>
<dbReference type="InterPro" id="IPR050811">
    <property type="entry name" value="Phosphate_ABC_transporter"/>
</dbReference>
<accession>A0A941CLM1</accession>
<organism evidence="10 11">
    <name type="scientific">Proteiniclasticum sediminis</name>
    <dbReference type="NCBI Taxonomy" id="2804028"/>
    <lineage>
        <taxon>Bacteria</taxon>
        <taxon>Bacillati</taxon>
        <taxon>Bacillota</taxon>
        <taxon>Clostridia</taxon>
        <taxon>Eubacteriales</taxon>
        <taxon>Clostridiaceae</taxon>
        <taxon>Proteiniclasticum</taxon>
    </lineage>
</organism>
<comment type="caution">
    <text evidence="10">The sequence shown here is derived from an EMBL/GenBank/DDBJ whole genome shotgun (WGS) entry which is preliminary data.</text>
</comment>
<keyword evidence="5" id="KW-0813">Transport</keyword>
<evidence type="ECO:0000313" key="10">
    <source>
        <dbReference type="EMBL" id="MBR0574910.1"/>
    </source>
</evidence>
<keyword evidence="11" id="KW-1185">Reference proteome</keyword>
<evidence type="ECO:0000256" key="8">
    <source>
        <dbReference type="ARBA" id="ARBA00023288"/>
    </source>
</evidence>
<dbReference type="PROSITE" id="PS51257">
    <property type="entry name" value="PROKAR_LIPOPROTEIN"/>
    <property type="match status" value="1"/>
</dbReference>
<reference evidence="10" key="1">
    <citation type="submission" date="2021-04" db="EMBL/GenBank/DDBJ databases">
        <title>Proteiniclasticum sedimins sp. nov., an obligate anaerobic bacterium isolated from anaerobic sludge.</title>
        <authorList>
            <person name="Liu J."/>
        </authorList>
    </citation>
    <scope>NUCLEOTIDE SEQUENCE</scope>
    <source>
        <strain evidence="10">BAD-10</strain>
    </source>
</reference>
<keyword evidence="6" id="KW-0732">Signal</keyword>
<evidence type="ECO:0000256" key="4">
    <source>
        <dbReference type="ARBA" id="ARBA00011529"/>
    </source>
</evidence>
<evidence type="ECO:0000256" key="7">
    <source>
        <dbReference type="ARBA" id="ARBA00023139"/>
    </source>
</evidence>
<dbReference type="SUPFAM" id="SSF53850">
    <property type="entry name" value="Periplasmic binding protein-like II"/>
    <property type="match status" value="1"/>
</dbReference>